<keyword evidence="2" id="KW-1003">Cell membrane</keyword>
<feature type="transmembrane region" description="Helical" evidence="6">
    <location>
        <begin position="246"/>
        <end position="275"/>
    </location>
</feature>
<feature type="transmembrane region" description="Helical" evidence="6">
    <location>
        <begin position="418"/>
        <end position="440"/>
    </location>
</feature>
<protein>
    <submittedName>
        <fullName evidence="9">FtsX-like permease family protein</fullName>
    </submittedName>
</protein>
<name>A0ABS3UBT8_9ACTN</name>
<keyword evidence="5 6" id="KW-0472">Membrane</keyword>
<evidence type="ECO:0000256" key="5">
    <source>
        <dbReference type="ARBA" id="ARBA00023136"/>
    </source>
</evidence>
<evidence type="ECO:0000313" key="10">
    <source>
        <dbReference type="Proteomes" id="UP000681341"/>
    </source>
</evidence>
<feature type="transmembrane region" description="Helical" evidence="6">
    <location>
        <begin position="340"/>
        <end position="361"/>
    </location>
</feature>
<sequence>MLRPSLSMARKRIGGLVAVACAVAGGAAMVTATAVLAETGATSHLPVDRLAAADLLVTADQAYAIPENPDLPYAERVPVPAELAAQAAHVDGVAAAVPDLTFPVHLGAGPVLDGHNWQTAAAGPVDGDAPDGPGELALDTATARAQGLDLGDTVTLTTATGTGDYTITALTDTPGAHFDPATATALAAHPGGGVDLIAVTLADGADPDQVAADLATALTGHGLNIVSGDDRGDAEHLAGGTARGELIALAGALSGTVVLLVGFITAGALSVSVAGQRRDLALLRAVGATPRQVRRLIATQASAAAAAALIPGIALGYLIAERFIAILTEAALVPAALPLALTPISGLAAAVLLLATVQIAARGASRRASTMPPTEAVAESRVEPRRPGAARTATGFALLAVALAQSILPLFLRSEAAFISAATATMTAVIGFALAGPVIVKAVTGRIRRRLHPGTAAPVWLAVNNSHAYALRTAGSVTVLALAIGLTTTQVFSQTTLTRTIADELAAGTRADATVTGPVTAADIDDLATRVDAAVPLVATSVIRERHVMGDTEAEATPTLALGPGADHVIDPGVTAGSLADLHGDTVALSTATAGLWNAGVGDRIDLVLADGTRTEAAVVAVYERGFGFGGVIASTDLLAAHSGPRLYDTVLVAGDPAAATAWAATRPGTAAAPGDTALRAPSGMSPEQWVNVLVMAAMTGYVLLGVGNSLAASTTRRRGEFAALRVIGATPHQIRHMVRREAFITAAVAVAAGLLISVLPMSLLGFGFTGQPWPQGPLWVVPAAAALTTLIAYAAIAIPTRQALKTPPTMLLAAVD</sequence>
<keyword evidence="4 6" id="KW-1133">Transmembrane helix</keyword>
<gene>
    <name evidence="9" type="ORF">J5V16_20245</name>
</gene>
<proteinExistence type="predicted"/>
<dbReference type="PANTHER" id="PTHR30287">
    <property type="entry name" value="MEMBRANE COMPONENT OF PREDICTED ABC SUPERFAMILY METABOLITE UPTAKE TRANSPORTER"/>
    <property type="match status" value="1"/>
</dbReference>
<feature type="domain" description="ABC3 transporter permease C-terminal" evidence="8">
    <location>
        <begin position="253"/>
        <end position="366"/>
    </location>
</feature>
<feature type="transmembrane region" description="Helical" evidence="6">
    <location>
        <begin position="393"/>
        <end position="412"/>
    </location>
</feature>
<feature type="domain" description="ABC3 transporter permease C-terminal" evidence="8">
    <location>
        <begin position="695"/>
        <end position="809"/>
    </location>
</feature>
<feature type="transmembrane region" description="Helical" evidence="6">
    <location>
        <begin position="779"/>
        <end position="799"/>
    </location>
</feature>
<evidence type="ECO:0000256" key="7">
    <source>
        <dbReference type="SAM" id="SignalP"/>
    </source>
</evidence>
<evidence type="ECO:0000256" key="1">
    <source>
        <dbReference type="ARBA" id="ARBA00004651"/>
    </source>
</evidence>
<evidence type="ECO:0000256" key="4">
    <source>
        <dbReference type="ARBA" id="ARBA00022989"/>
    </source>
</evidence>
<evidence type="ECO:0000313" key="9">
    <source>
        <dbReference type="EMBL" id="MBO3735167.1"/>
    </source>
</evidence>
<feature type="transmembrane region" description="Helical" evidence="6">
    <location>
        <begin position="296"/>
        <end position="320"/>
    </location>
</feature>
<keyword evidence="3 6" id="KW-0812">Transmembrane</keyword>
<keyword evidence="10" id="KW-1185">Reference proteome</keyword>
<feature type="signal peptide" evidence="7">
    <location>
        <begin position="1"/>
        <end position="37"/>
    </location>
</feature>
<dbReference type="PANTHER" id="PTHR30287:SF1">
    <property type="entry name" value="INNER MEMBRANE PROTEIN"/>
    <property type="match status" value="1"/>
</dbReference>
<reference evidence="9 10" key="1">
    <citation type="submission" date="2021-03" db="EMBL/GenBank/DDBJ databases">
        <title>Glycomyces sp. nov., a novel actinomycete isolated from soil.</title>
        <authorList>
            <person name="Yang X."/>
            <person name="Xu X."/>
        </authorList>
    </citation>
    <scope>NUCLEOTIDE SEQUENCE [LARGE SCALE GENOMIC DNA]</scope>
    <source>
        <strain evidence="9 10">NEAU-S30</strain>
    </source>
</reference>
<evidence type="ECO:0000256" key="2">
    <source>
        <dbReference type="ARBA" id="ARBA00022475"/>
    </source>
</evidence>
<dbReference type="RefSeq" id="WP_208498794.1">
    <property type="nucleotide sequence ID" value="NZ_JAGFNP010000013.1"/>
</dbReference>
<dbReference type="InterPro" id="IPR038766">
    <property type="entry name" value="Membrane_comp_ABC_pdt"/>
</dbReference>
<organism evidence="9 10">
    <name type="scientific">Glycomyces niveus</name>
    <dbReference type="NCBI Taxonomy" id="2820287"/>
    <lineage>
        <taxon>Bacteria</taxon>
        <taxon>Bacillati</taxon>
        <taxon>Actinomycetota</taxon>
        <taxon>Actinomycetes</taxon>
        <taxon>Glycomycetales</taxon>
        <taxon>Glycomycetaceae</taxon>
        <taxon>Glycomyces</taxon>
    </lineage>
</organism>
<comment type="caution">
    <text evidence="9">The sequence shown here is derived from an EMBL/GenBank/DDBJ whole genome shotgun (WGS) entry which is preliminary data.</text>
</comment>
<feature type="transmembrane region" description="Helical" evidence="6">
    <location>
        <begin position="743"/>
        <end position="767"/>
    </location>
</feature>
<feature type="chain" id="PRO_5047447629" evidence="7">
    <location>
        <begin position="38"/>
        <end position="817"/>
    </location>
</feature>
<dbReference type="InterPro" id="IPR003838">
    <property type="entry name" value="ABC3_permease_C"/>
</dbReference>
<evidence type="ECO:0000259" key="8">
    <source>
        <dbReference type="Pfam" id="PF02687"/>
    </source>
</evidence>
<evidence type="ECO:0000256" key="6">
    <source>
        <dbReference type="SAM" id="Phobius"/>
    </source>
</evidence>
<dbReference type="Pfam" id="PF02687">
    <property type="entry name" value="FtsX"/>
    <property type="match status" value="2"/>
</dbReference>
<keyword evidence="7" id="KW-0732">Signal</keyword>
<comment type="subcellular location">
    <subcellularLocation>
        <location evidence="1">Cell membrane</location>
        <topology evidence="1">Multi-pass membrane protein</topology>
    </subcellularLocation>
</comment>
<accession>A0ABS3UBT8</accession>
<dbReference type="EMBL" id="JAGFNP010000013">
    <property type="protein sequence ID" value="MBO3735167.1"/>
    <property type="molecule type" value="Genomic_DNA"/>
</dbReference>
<dbReference type="Proteomes" id="UP000681341">
    <property type="component" value="Unassembled WGS sequence"/>
</dbReference>
<evidence type="ECO:0000256" key="3">
    <source>
        <dbReference type="ARBA" id="ARBA00022692"/>
    </source>
</evidence>